<evidence type="ECO:0000256" key="1">
    <source>
        <dbReference type="SAM" id="Phobius"/>
    </source>
</evidence>
<keyword evidence="1" id="KW-0812">Transmembrane</keyword>
<sequence length="65" mass="7390">MKPLRSNELEAVLNKYELMYTIIFLTYLILLLELGASTSVRPLKELSPSPSLAVEMQLAPIYHLI</sequence>
<keyword evidence="3" id="KW-1185">Reference proteome</keyword>
<comment type="caution">
    <text evidence="2">The sequence shown here is derived from an EMBL/GenBank/DDBJ whole genome shotgun (WGS) entry which is preliminary data.</text>
</comment>
<reference evidence="2 3" key="1">
    <citation type="submission" date="2022-12" db="EMBL/GenBank/DDBJ databases">
        <title>Chromosome-level genome of Tegillarca granosa.</title>
        <authorList>
            <person name="Kim J."/>
        </authorList>
    </citation>
    <scope>NUCLEOTIDE SEQUENCE [LARGE SCALE GENOMIC DNA]</scope>
    <source>
        <strain evidence="2">Teg-2019</strain>
        <tissue evidence="2">Adductor muscle</tissue>
    </source>
</reference>
<name>A0ABQ9F9I9_TEGGR</name>
<proteinExistence type="predicted"/>
<keyword evidence="1" id="KW-1133">Transmembrane helix</keyword>
<evidence type="ECO:0000313" key="3">
    <source>
        <dbReference type="Proteomes" id="UP001217089"/>
    </source>
</evidence>
<dbReference type="EMBL" id="JARBDR010000342">
    <property type="protein sequence ID" value="KAJ8314018.1"/>
    <property type="molecule type" value="Genomic_DNA"/>
</dbReference>
<evidence type="ECO:0000313" key="2">
    <source>
        <dbReference type="EMBL" id="KAJ8314018.1"/>
    </source>
</evidence>
<feature type="transmembrane region" description="Helical" evidence="1">
    <location>
        <begin position="18"/>
        <end position="36"/>
    </location>
</feature>
<dbReference type="Proteomes" id="UP001217089">
    <property type="component" value="Unassembled WGS sequence"/>
</dbReference>
<gene>
    <name evidence="2" type="ORF">KUTeg_008579</name>
</gene>
<keyword evidence="1" id="KW-0472">Membrane</keyword>
<organism evidence="2 3">
    <name type="scientific">Tegillarca granosa</name>
    <name type="common">Malaysian cockle</name>
    <name type="synonym">Anadara granosa</name>
    <dbReference type="NCBI Taxonomy" id="220873"/>
    <lineage>
        <taxon>Eukaryota</taxon>
        <taxon>Metazoa</taxon>
        <taxon>Spiralia</taxon>
        <taxon>Lophotrochozoa</taxon>
        <taxon>Mollusca</taxon>
        <taxon>Bivalvia</taxon>
        <taxon>Autobranchia</taxon>
        <taxon>Pteriomorphia</taxon>
        <taxon>Arcoida</taxon>
        <taxon>Arcoidea</taxon>
        <taxon>Arcidae</taxon>
        <taxon>Tegillarca</taxon>
    </lineage>
</organism>
<accession>A0ABQ9F9I9</accession>
<protein>
    <submittedName>
        <fullName evidence="2">Uncharacterized protein</fullName>
    </submittedName>
</protein>